<dbReference type="SMART" id="SM00297">
    <property type="entry name" value="BROMO"/>
    <property type="match status" value="1"/>
</dbReference>
<organism evidence="19 20">
    <name type="scientific">Syphacia muris</name>
    <dbReference type="NCBI Taxonomy" id="451379"/>
    <lineage>
        <taxon>Eukaryota</taxon>
        <taxon>Metazoa</taxon>
        <taxon>Ecdysozoa</taxon>
        <taxon>Nematoda</taxon>
        <taxon>Chromadorea</taxon>
        <taxon>Rhabditida</taxon>
        <taxon>Spirurina</taxon>
        <taxon>Oxyuridomorpha</taxon>
        <taxon>Oxyuroidea</taxon>
        <taxon>Oxyuridae</taxon>
        <taxon>Syphacia</taxon>
    </lineage>
</organism>
<feature type="domain" description="Bromo" evidence="15">
    <location>
        <begin position="1453"/>
        <end position="1523"/>
    </location>
</feature>
<evidence type="ECO:0000259" key="16">
    <source>
        <dbReference type="PROSITE" id="PS50016"/>
    </source>
</evidence>
<dbReference type="PROSITE" id="PS50016">
    <property type="entry name" value="ZF_PHD_2"/>
    <property type="match status" value="2"/>
</dbReference>
<feature type="region of interest" description="Disordered" evidence="14">
    <location>
        <begin position="320"/>
        <end position="354"/>
    </location>
</feature>
<dbReference type="InterPro" id="IPR018501">
    <property type="entry name" value="DDT_dom"/>
</dbReference>
<feature type="region of interest" description="Disordered" evidence="14">
    <location>
        <begin position="252"/>
        <end position="281"/>
    </location>
</feature>
<feature type="compositionally biased region" description="Basic and acidic residues" evidence="14">
    <location>
        <begin position="175"/>
        <end position="184"/>
    </location>
</feature>
<evidence type="ECO:0000256" key="10">
    <source>
        <dbReference type="ARBA" id="ARBA00023242"/>
    </source>
</evidence>
<evidence type="ECO:0000256" key="14">
    <source>
        <dbReference type="SAM" id="MobiDB-lite"/>
    </source>
</evidence>
<dbReference type="InterPro" id="IPR001965">
    <property type="entry name" value="Znf_PHD"/>
</dbReference>
<keyword evidence="3" id="KW-0479">Metal-binding</keyword>
<dbReference type="STRING" id="451379.A0A158R472"/>
<keyword evidence="4 12" id="KW-0863">Zinc-finger</keyword>
<dbReference type="Gene3D" id="1.20.920.10">
    <property type="entry name" value="Bromodomain-like"/>
    <property type="match status" value="1"/>
</dbReference>
<feature type="compositionally biased region" description="Polar residues" evidence="14">
    <location>
        <begin position="107"/>
        <end position="124"/>
    </location>
</feature>
<feature type="compositionally biased region" description="Basic and acidic residues" evidence="14">
    <location>
        <begin position="806"/>
        <end position="819"/>
    </location>
</feature>
<feature type="compositionally biased region" description="Polar residues" evidence="14">
    <location>
        <begin position="185"/>
        <end position="196"/>
    </location>
</feature>
<comment type="subcellular location">
    <subcellularLocation>
        <location evidence="1">Nucleus</location>
    </subcellularLocation>
</comment>
<feature type="domain" description="PHD-type" evidence="16">
    <location>
        <begin position="1330"/>
        <end position="1380"/>
    </location>
</feature>
<dbReference type="Pfam" id="PF00628">
    <property type="entry name" value="PHD"/>
    <property type="match status" value="1"/>
</dbReference>
<evidence type="ECO:0000256" key="4">
    <source>
        <dbReference type="ARBA" id="ARBA00022771"/>
    </source>
</evidence>
<dbReference type="PANTHER" id="PTHR45915">
    <property type="entry name" value="TRANSCRIPTION INTERMEDIARY FACTOR"/>
    <property type="match status" value="1"/>
</dbReference>
<feature type="domain" description="MBD" evidence="18">
    <location>
        <begin position="359"/>
        <end position="431"/>
    </location>
</feature>
<evidence type="ECO:0000256" key="8">
    <source>
        <dbReference type="ARBA" id="ARBA00023117"/>
    </source>
</evidence>
<feature type="region of interest" description="Disordered" evidence="14">
    <location>
        <begin position="103"/>
        <end position="196"/>
    </location>
</feature>
<keyword evidence="19" id="KW-1185">Reference proteome</keyword>
<dbReference type="PRINTS" id="PR00503">
    <property type="entry name" value="BROMODOMAIN"/>
</dbReference>
<feature type="domain" description="PHD-type" evidence="16">
    <location>
        <begin position="1276"/>
        <end position="1326"/>
    </location>
</feature>
<reference evidence="20" key="1">
    <citation type="submission" date="2016-04" db="UniProtKB">
        <authorList>
            <consortium name="WormBaseParasite"/>
        </authorList>
    </citation>
    <scope>IDENTIFICATION</scope>
</reference>
<dbReference type="GO" id="GO:0005634">
    <property type="term" value="C:nucleus"/>
    <property type="evidence" value="ECO:0007669"/>
    <property type="project" value="UniProtKB-SubCell"/>
</dbReference>
<dbReference type="PROSITE" id="PS50014">
    <property type="entry name" value="BROMODOMAIN_2"/>
    <property type="match status" value="1"/>
</dbReference>
<dbReference type="InterPro" id="IPR019787">
    <property type="entry name" value="Znf_PHD-finger"/>
</dbReference>
<name>A0A158R472_9BILA</name>
<dbReference type="SMART" id="SM00249">
    <property type="entry name" value="PHD"/>
    <property type="match status" value="2"/>
</dbReference>
<accession>A0A158R472</accession>
<dbReference type="Gene3D" id="3.30.40.10">
    <property type="entry name" value="Zinc/RING finger domain, C3HC4 (zinc finger)"/>
    <property type="match status" value="2"/>
</dbReference>
<feature type="compositionally biased region" description="Basic and acidic residues" evidence="14">
    <location>
        <begin position="320"/>
        <end position="335"/>
    </location>
</feature>
<dbReference type="SMART" id="SM00391">
    <property type="entry name" value="MBD"/>
    <property type="match status" value="1"/>
</dbReference>
<feature type="compositionally biased region" description="Low complexity" evidence="14">
    <location>
        <begin position="147"/>
        <end position="164"/>
    </location>
</feature>
<dbReference type="InterPro" id="IPR028941">
    <property type="entry name" value="WHIM2_dom"/>
</dbReference>
<keyword evidence="5" id="KW-0862">Zinc</keyword>
<evidence type="ECO:0000259" key="15">
    <source>
        <dbReference type="PROSITE" id="PS50014"/>
    </source>
</evidence>
<keyword evidence="6" id="KW-0805">Transcription regulation</keyword>
<dbReference type="Pfam" id="PF00439">
    <property type="entry name" value="Bromodomain"/>
    <property type="match status" value="1"/>
</dbReference>
<keyword evidence="8 11" id="KW-0103">Bromodomain</keyword>
<evidence type="ECO:0000259" key="17">
    <source>
        <dbReference type="PROSITE" id="PS50827"/>
    </source>
</evidence>
<evidence type="ECO:0000256" key="2">
    <source>
        <dbReference type="ARBA" id="ARBA00007444"/>
    </source>
</evidence>
<comment type="similarity">
    <text evidence="2">Belongs to the WAL family.</text>
</comment>
<dbReference type="GO" id="GO:0003677">
    <property type="term" value="F:DNA binding"/>
    <property type="evidence" value="ECO:0007669"/>
    <property type="project" value="InterPro"/>
</dbReference>
<feature type="compositionally biased region" description="Basic and acidic residues" evidence="14">
    <location>
        <begin position="1405"/>
        <end position="1421"/>
    </location>
</feature>
<feature type="compositionally biased region" description="Low complexity" evidence="14">
    <location>
        <begin position="821"/>
        <end position="834"/>
    </location>
</feature>
<evidence type="ECO:0000256" key="11">
    <source>
        <dbReference type="PROSITE-ProRule" id="PRU00035"/>
    </source>
</evidence>
<dbReference type="InterPro" id="IPR013083">
    <property type="entry name" value="Znf_RING/FYVE/PHD"/>
</dbReference>
<evidence type="ECO:0000259" key="18">
    <source>
        <dbReference type="PROSITE" id="PS50982"/>
    </source>
</evidence>
<evidence type="ECO:0000256" key="13">
    <source>
        <dbReference type="SAM" id="Coils"/>
    </source>
</evidence>
<feature type="domain" description="DDT" evidence="17">
    <location>
        <begin position="631"/>
        <end position="695"/>
    </location>
</feature>
<feature type="region of interest" description="Disordered" evidence="14">
    <location>
        <begin position="1196"/>
        <end position="1224"/>
    </location>
</feature>
<dbReference type="Gene3D" id="3.30.890.10">
    <property type="entry name" value="Methyl-cpg-binding Protein 2, Chain A"/>
    <property type="match status" value="1"/>
</dbReference>
<feature type="coiled-coil region" evidence="13">
    <location>
        <begin position="872"/>
        <end position="899"/>
    </location>
</feature>
<dbReference type="InterPro" id="IPR001487">
    <property type="entry name" value="Bromodomain"/>
</dbReference>
<feature type="region of interest" description="Disordered" evidence="14">
    <location>
        <begin position="803"/>
        <end position="842"/>
    </location>
</feature>
<feature type="region of interest" description="Disordered" evidence="14">
    <location>
        <begin position="1405"/>
        <end position="1435"/>
    </location>
</feature>
<dbReference type="CDD" id="cd15545">
    <property type="entry name" value="PHD_BAZ2A_like"/>
    <property type="match status" value="1"/>
</dbReference>
<dbReference type="GO" id="GO:0008270">
    <property type="term" value="F:zinc ion binding"/>
    <property type="evidence" value="ECO:0007669"/>
    <property type="project" value="UniProtKB-KW"/>
</dbReference>
<keyword evidence="7 13" id="KW-0175">Coiled coil</keyword>
<dbReference type="Pfam" id="PF02791">
    <property type="entry name" value="DDT"/>
    <property type="match status" value="1"/>
</dbReference>
<dbReference type="WBParaSite" id="SMUV_0000254301-mRNA-1">
    <property type="protein sequence ID" value="SMUV_0000254301-mRNA-1"/>
    <property type="gene ID" value="SMUV_0000254301"/>
</dbReference>
<dbReference type="PANTHER" id="PTHR45915:SF2">
    <property type="entry name" value="TOUTATIS, ISOFORM E"/>
    <property type="match status" value="1"/>
</dbReference>
<proteinExistence type="inferred from homology"/>
<evidence type="ECO:0000256" key="3">
    <source>
        <dbReference type="ARBA" id="ARBA00022723"/>
    </source>
</evidence>
<dbReference type="GO" id="GO:0000785">
    <property type="term" value="C:chromatin"/>
    <property type="evidence" value="ECO:0007669"/>
    <property type="project" value="TreeGrafter"/>
</dbReference>
<evidence type="ECO:0000313" key="19">
    <source>
        <dbReference type="Proteomes" id="UP000046393"/>
    </source>
</evidence>
<dbReference type="InterPro" id="IPR016177">
    <property type="entry name" value="DNA-bd_dom_sf"/>
</dbReference>
<protein>
    <submittedName>
        <fullName evidence="20">Bromodomain adjacent to zinc finger domain protein 2B</fullName>
    </submittedName>
</protein>
<dbReference type="Pfam" id="PF01429">
    <property type="entry name" value="MBD"/>
    <property type="match status" value="1"/>
</dbReference>
<dbReference type="InterPro" id="IPR019786">
    <property type="entry name" value="Zinc_finger_PHD-type_CS"/>
</dbReference>
<dbReference type="Pfam" id="PF15613">
    <property type="entry name" value="WSD"/>
    <property type="match status" value="1"/>
</dbReference>
<evidence type="ECO:0000256" key="5">
    <source>
        <dbReference type="ARBA" id="ARBA00022833"/>
    </source>
</evidence>
<dbReference type="InterPro" id="IPR001739">
    <property type="entry name" value="Methyl_CpG_DNA-bd"/>
</dbReference>
<dbReference type="Proteomes" id="UP000046393">
    <property type="component" value="Unplaced"/>
</dbReference>
<feature type="compositionally biased region" description="Polar residues" evidence="14">
    <location>
        <begin position="131"/>
        <end position="146"/>
    </location>
</feature>
<dbReference type="PROSITE" id="PS50827">
    <property type="entry name" value="DDT"/>
    <property type="match status" value="1"/>
</dbReference>
<keyword evidence="10" id="KW-0539">Nucleus</keyword>
<evidence type="ECO:0000256" key="7">
    <source>
        <dbReference type="ARBA" id="ARBA00023054"/>
    </source>
</evidence>
<sequence length="1567" mass="176118">MAEQTQQAQMLALLAAQAAAQNNLCNPMLFPQYNWNAPPAPADILFWSSLAQLSSAASTTPSTSTTTTSNNVNQLRHQAAFAAASMQQESFEEILRKMAMSNDATKKNVSTSSKGKTIGSVSSNGRKHLKQTSNNAKTVNSSFANNTSRPSSLLSLSSAPSTSAMNNNKTLEPGEIPRKKDAQKTRNGFPSSPSTVNVAGVTANSLNVPMNPDVLEASARFWSIVNQMAMSPSTSQQQQAELLLAALHGANTTPETNSRHSLKNSRKSICTPSSSNSTTSSTKLFLNAAKNSEHRSSYLSADPPSANSFIRSLDSPLDLSSHKSKVEEPSNDDRASSSGRTSVDLLNGSDYDQSKRRSHVDASLVRVPLLHGWRRQTCIRTISATGVRGDVIYYAPCGKRLGSYAEVTRYLNKRNITNISREHFSFSCKVIVGEFILIKPTSGGTDKAITKVTEEEVLAEIARLSGQSGSKKSLSNNSFSNLIETALKTNGFQKLEKKQEENINLEEKALQELQLQLLQQQGDQLYTQLLLGLGQQLQKNAAKVENLRCGPVTKAQPHLVVEKKKIKTESASVVIAPPPPLPELTEEEKVKIRQEEEERLKTLRQPIDDLLLEEARKLPQLDRIEHLGITGPAFGDMLMVYEFVHNFAHVLKIDLKTVPPLEDLVAGLRNDPDYVKGFLHLTKILLQLALEYPGLPSGIAGRTPLGQALKDVGLHRDNYSELMKMFLLTRDHPGDKLGKKLETTSFECLDPESKAAILAFLCNELLYCRNVIREIEGNMEEMTRLKGEKWLREGKNRALRAVQARKRAELERKHKHENEDGNGSRSGTPGSTRSEGSEEHDTPLPVIHRLKALTPGLGQCDVLTPEEEAMSIEELDEYCNKLNFEAEELREKHNLLADRVRIQPWGQDRYHRYYWYIPRLKVPLVEAVASGGINNPAVNVDVTCINDPPSVKGTIEDPYNYINPDVIGVVEDVLDKVCAAEEQPSKVRRTRLRRLSNHQKRGWWMIASEKKFEQVKVALHGRGIRERLLHRILLKDTREKNVQPRWLVFHDIKDPLDRRKINAAGIVRLNALLAAFEQKVISANVHCKVSYRIDFLFCIFVKSCDRFAFNNDVNNEREEDFESEESRDSWLCDDMFNQNEIEIDDGDLVTLKEFRQLKDRLLEIERSIERRYFLHRYHAGSLLPVERVLGLHTAEGNNESSSAVTDGEQSLQRTSRERSLTGDTLESSAMAVDESGDTELLLRWRAFVDEAVTLGQLMFALQALDSAIAWEKSIMKASCQICRTSENESQLLLCDACDMGYHMYCFRPRIIAIPEGEWFCPLCIQRASHKPVCQLCSNSLPSVPITTCSKCYNGYHLSCFDSAPSVSDPKQWTCPGCLNADGSPAELSRCLVNADIVGYPSRTLEPAKKHSEKASKDDSLKKTSNKRKLPPPDYDFPPDMMNQLFKATIDEMWSQPEATPFHYPVDLKAVPLYKKIIKHPVDLTMIRNNIENRKYQSQESFLEDIELMFTNCKTFNEDESEIGKAGISLHKFYSKRWKQLRYNFSKRLRRMKNPRLSTATPSDKRNN</sequence>
<evidence type="ECO:0000256" key="12">
    <source>
        <dbReference type="PROSITE-ProRule" id="PRU00146"/>
    </source>
</evidence>
<evidence type="ECO:0000256" key="1">
    <source>
        <dbReference type="ARBA" id="ARBA00004123"/>
    </source>
</evidence>
<dbReference type="FunFam" id="3.30.40.10:FF:000199">
    <property type="entry name" value="Bromodomain adjacent to zinc finger domain 2B"/>
    <property type="match status" value="1"/>
</dbReference>
<dbReference type="InterPro" id="IPR011011">
    <property type="entry name" value="Znf_FYVE_PHD"/>
</dbReference>
<feature type="compositionally biased region" description="Low complexity" evidence="14">
    <location>
        <begin position="268"/>
        <end position="281"/>
    </location>
</feature>
<feature type="compositionally biased region" description="Polar residues" evidence="14">
    <location>
        <begin position="1196"/>
        <end position="1213"/>
    </location>
</feature>
<dbReference type="SUPFAM" id="SSF57903">
    <property type="entry name" value="FYVE/PHD zinc finger"/>
    <property type="match status" value="2"/>
</dbReference>
<evidence type="ECO:0000256" key="9">
    <source>
        <dbReference type="ARBA" id="ARBA00023163"/>
    </source>
</evidence>
<dbReference type="SUPFAM" id="SSF54171">
    <property type="entry name" value="DNA-binding domain"/>
    <property type="match status" value="1"/>
</dbReference>
<dbReference type="InterPro" id="IPR036427">
    <property type="entry name" value="Bromodomain-like_sf"/>
</dbReference>
<feature type="coiled-coil region" evidence="13">
    <location>
        <begin position="495"/>
        <end position="523"/>
    </location>
</feature>
<dbReference type="PROSITE" id="PS50982">
    <property type="entry name" value="MBD"/>
    <property type="match status" value="1"/>
</dbReference>
<dbReference type="SMART" id="SM00571">
    <property type="entry name" value="DDT"/>
    <property type="match status" value="1"/>
</dbReference>
<keyword evidence="9" id="KW-0804">Transcription</keyword>
<dbReference type="SUPFAM" id="SSF47370">
    <property type="entry name" value="Bromodomain"/>
    <property type="match status" value="1"/>
</dbReference>
<evidence type="ECO:0000313" key="20">
    <source>
        <dbReference type="WBParaSite" id="SMUV_0000254301-mRNA-1"/>
    </source>
</evidence>
<evidence type="ECO:0000256" key="6">
    <source>
        <dbReference type="ARBA" id="ARBA00023015"/>
    </source>
</evidence>
<dbReference type="PROSITE" id="PS01359">
    <property type="entry name" value="ZF_PHD_1"/>
    <property type="match status" value="1"/>
</dbReference>